<feature type="transmembrane region" description="Helical" evidence="1">
    <location>
        <begin position="20"/>
        <end position="39"/>
    </location>
</feature>
<evidence type="ECO:0000313" key="2">
    <source>
        <dbReference type="EMBL" id="EPN39981.1"/>
    </source>
</evidence>
<sequence>MNILSPGIYLTNRLRFPAKFAVLAIIVVIPLIVLGLRVFNSLNSSIDTVAQERVGREYLHVVTPILRLSMLQRAATNRLLAGDASAAQDLVNNRGQLETAFNNLADMDARQ</sequence>
<keyword evidence="1" id="KW-0472">Membrane</keyword>
<comment type="caution">
    <text evidence="2">The sequence shown here is derived from an EMBL/GenBank/DDBJ whole genome shotgun (WGS) entry which is preliminary data.</text>
</comment>
<proteinExistence type="predicted"/>
<organism evidence="2 3">
    <name type="scientific">Pseudomonas syringae pv. actinidiae ICMP 19096</name>
    <dbReference type="NCBI Taxonomy" id="1194405"/>
    <lineage>
        <taxon>Bacteria</taxon>
        <taxon>Pseudomonadati</taxon>
        <taxon>Pseudomonadota</taxon>
        <taxon>Gammaproteobacteria</taxon>
        <taxon>Pseudomonadales</taxon>
        <taxon>Pseudomonadaceae</taxon>
        <taxon>Pseudomonas</taxon>
        <taxon>Pseudomonas syringae</taxon>
    </lineage>
</organism>
<accession>A0A656JNM7</accession>
<evidence type="ECO:0000256" key="1">
    <source>
        <dbReference type="SAM" id="Phobius"/>
    </source>
</evidence>
<name>A0A656JNM7_PSESF</name>
<keyword evidence="1" id="KW-0812">Transmembrane</keyword>
<dbReference type="AlphaFoldDB" id="A0A656JNM7"/>
<protein>
    <submittedName>
        <fullName evidence="2">Methyl-accepting chemotaxis protein</fullName>
    </submittedName>
</protein>
<gene>
    <name evidence="2" type="ORF">A245_36754</name>
</gene>
<evidence type="ECO:0000313" key="3">
    <source>
        <dbReference type="Proteomes" id="UP000018849"/>
    </source>
</evidence>
<keyword evidence="1" id="KW-1133">Transmembrane helix</keyword>
<dbReference type="Proteomes" id="UP000018849">
    <property type="component" value="Unassembled WGS sequence"/>
</dbReference>
<feature type="non-terminal residue" evidence="2">
    <location>
        <position position="111"/>
    </location>
</feature>
<reference evidence="2 3" key="1">
    <citation type="journal article" date="2013" name="PLoS Pathog.">
        <title>Genomic analysis of the Kiwifruit pathogen Pseudomonas syringae pv. actinidiae provides insight into the origins of an emergent plant disease.</title>
        <authorList>
            <person name="McCann H.C."/>
            <person name="Rikkerink E.H."/>
            <person name="Bertels F."/>
            <person name="Fiers M."/>
            <person name="Lu A."/>
            <person name="Rees-George J."/>
            <person name="Andersen M.T."/>
            <person name="Gleave A.P."/>
            <person name="Haubold B."/>
            <person name="Wohlers M.W."/>
            <person name="Guttman D.S."/>
            <person name="Wang P.W."/>
            <person name="Straub C."/>
            <person name="Vanneste J.L."/>
            <person name="Rainey P.B."/>
            <person name="Templeton M.D."/>
        </authorList>
    </citation>
    <scope>NUCLEOTIDE SEQUENCE [LARGE SCALE GENOMIC DNA]</scope>
    <source>
        <strain evidence="2 3">ICMP 19096</strain>
    </source>
</reference>
<dbReference type="EMBL" id="AOKF01003151">
    <property type="protein sequence ID" value="EPN39981.1"/>
    <property type="molecule type" value="Genomic_DNA"/>
</dbReference>